<organism evidence="1 2">
    <name type="scientific">Daphnia galeata</name>
    <dbReference type="NCBI Taxonomy" id="27404"/>
    <lineage>
        <taxon>Eukaryota</taxon>
        <taxon>Metazoa</taxon>
        <taxon>Ecdysozoa</taxon>
        <taxon>Arthropoda</taxon>
        <taxon>Crustacea</taxon>
        <taxon>Branchiopoda</taxon>
        <taxon>Diplostraca</taxon>
        <taxon>Cladocera</taxon>
        <taxon>Anomopoda</taxon>
        <taxon>Daphniidae</taxon>
        <taxon>Daphnia</taxon>
    </lineage>
</organism>
<dbReference type="EMBL" id="CAKKLH010000099">
    <property type="protein sequence ID" value="CAH0102930.1"/>
    <property type="molecule type" value="Genomic_DNA"/>
</dbReference>
<evidence type="ECO:0000313" key="1">
    <source>
        <dbReference type="EMBL" id="CAH0102930.1"/>
    </source>
</evidence>
<evidence type="ECO:0000313" key="2">
    <source>
        <dbReference type="Proteomes" id="UP000789390"/>
    </source>
</evidence>
<accession>A0A8J2RMP3</accession>
<dbReference type="Proteomes" id="UP000789390">
    <property type="component" value="Unassembled WGS sequence"/>
</dbReference>
<keyword evidence="2" id="KW-1185">Reference proteome</keyword>
<sequence length="283" mass="31420">MRPCEASLVRVCGSQSRNYSHQIFLLRTFEKMKFIVVLGLILAITSATPIDVDQDDKVEELTVVSMPENDEPSVEDRTTTLGNSNLANLVGAANVANLTAIIQQLVREEIKNILANLQTAQNFTVTTLNNLINADEPDSENKPIQMVVEKQAEQPSVEAKPVYFLPRRPGYFPPQHPLYYGPQQAVPYYNEEPYFYRGAPQWRRINPTDETLSDMDALAELELLLNEKGEMSSEARGLMSSLSSTTNSAKASFKSFVNSLSSALPSFSIVRKTYLVPGLAING</sequence>
<reference evidence="1" key="1">
    <citation type="submission" date="2021-11" db="EMBL/GenBank/DDBJ databases">
        <authorList>
            <person name="Schell T."/>
        </authorList>
    </citation>
    <scope>NUCLEOTIDE SEQUENCE</scope>
    <source>
        <strain evidence="1">M5</strain>
    </source>
</reference>
<dbReference type="AlphaFoldDB" id="A0A8J2RMP3"/>
<comment type="caution">
    <text evidence="1">The sequence shown here is derived from an EMBL/GenBank/DDBJ whole genome shotgun (WGS) entry which is preliminary data.</text>
</comment>
<protein>
    <submittedName>
        <fullName evidence="1">Uncharacterized protein</fullName>
    </submittedName>
</protein>
<name>A0A8J2RMP3_9CRUS</name>
<gene>
    <name evidence="1" type="ORF">DGAL_LOCUS5456</name>
</gene>
<proteinExistence type="predicted"/>
<dbReference type="OrthoDB" id="6352907at2759"/>